<dbReference type="EMBL" id="VFPM01000002">
    <property type="protein sequence ID" value="TQM62747.1"/>
    <property type="molecule type" value="Genomic_DNA"/>
</dbReference>
<protein>
    <submittedName>
        <fullName evidence="1">Uncharacterized protein</fullName>
    </submittedName>
</protein>
<dbReference type="InterPro" id="IPR046193">
    <property type="entry name" value="DUF6221"/>
</dbReference>
<gene>
    <name evidence="1" type="ORF">FBY41_2785</name>
</gene>
<organism evidence="1 2">
    <name type="scientific">Humibacillus xanthopallidus</name>
    <dbReference type="NCBI Taxonomy" id="412689"/>
    <lineage>
        <taxon>Bacteria</taxon>
        <taxon>Bacillati</taxon>
        <taxon>Actinomycetota</taxon>
        <taxon>Actinomycetes</taxon>
        <taxon>Micrococcales</taxon>
        <taxon>Intrasporangiaceae</taxon>
        <taxon>Humibacillus</taxon>
    </lineage>
</organism>
<dbReference type="AlphaFoldDB" id="A0A543HWM6"/>
<name>A0A543HWM6_9MICO</name>
<proteinExistence type="predicted"/>
<keyword evidence="2" id="KW-1185">Reference proteome</keyword>
<evidence type="ECO:0000313" key="2">
    <source>
        <dbReference type="Proteomes" id="UP000316747"/>
    </source>
</evidence>
<dbReference type="Pfam" id="PF19730">
    <property type="entry name" value="DUF6221"/>
    <property type="match status" value="1"/>
</dbReference>
<reference evidence="1 2" key="1">
    <citation type="submission" date="2019-06" db="EMBL/GenBank/DDBJ databases">
        <title>Genome sequencing of plant associated microbes to promote plant fitness in Sorghum bicolor and Oryza sativa.</title>
        <authorList>
            <person name="Coleman-Derr D."/>
        </authorList>
    </citation>
    <scope>NUCLEOTIDE SEQUENCE [LARGE SCALE GENOMIC DNA]</scope>
    <source>
        <strain evidence="1 2">KV-663</strain>
    </source>
</reference>
<sequence>MPNTQTVTEFLSARIAEERERAEGAKWAMGPSWFVADPASRVDTYVASLGPDRTLADLAAKQWLVDRVRVLDDGTADQRRAGMKDEAEYACLIFAAAYADHPDYRAEWRP</sequence>
<accession>A0A543HWM6</accession>
<dbReference type="Proteomes" id="UP000316747">
    <property type="component" value="Unassembled WGS sequence"/>
</dbReference>
<comment type="caution">
    <text evidence="1">The sequence shown here is derived from an EMBL/GenBank/DDBJ whole genome shotgun (WGS) entry which is preliminary data.</text>
</comment>
<evidence type="ECO:0000313" key="1">
    <source>
        <dbReference type="EMBL" id="TQM62747.1"/>
    </source>
</evidence>
<dbReference type="RefSeq" id="WP_141844786.1">
    <property type="nucleotide sequence ID" value="NZ_VFPM01000002.1"/>
</dbReference>
<dbReference type="OrthoDB" id="4290974at2"/>